<dbReference type="Proteomes" id="UP000185746">
    <property type="component" value="Chromosome"/>
</dbReference>
<dbReference type="RefSeq" id="WP_075528009.1">
    <property type="nucleotide sequence ID" value="NZ_CP017560.1"/>
</dbReference>
<evidence type="ECO:0008006" key="3">
    <source>
        <dbReference type="Google" id="ProtNLM"/>
    </source>
</evidence>
<keyword evidence="2" id="KW-1185">Reference proteome</keyword>
<organism evidence="1 2">
    <name type="scientific">Sporosarcina ureilytica</name>
    <dbReference type="NCBI Taxonomy" id="298596"/>
    <lineage>
        <taxon>Bacteria</taxon>
        <taxon>Bacillati</taxon>
        <taxon>Bacillota</taxon>
        <taxon>Bacilli</taxon>
        <taxon>Bacillales</taxon>
        <taxon>Caryophanaceae</taxon>
        <taxon>Sporosarcina</taxon>
    </lineage>
</organism>
<gene>
    <name evidence="1" type="ORF">BI350_10170</name>
</gene>
<accession>A0A1D8JGP4</accession>
<dbReference type="AlphaFoldDB" id="A0A1D8JGP4"/>
<reference evidence="1 2" key="1">
    <citation type="submission" date="2016-09" db="EMBL/GenBank/DDBJ databases">
        <title>Complete genome sequence of the Lysinibacillus sphaericus LMG 22257, a specie of Bacillus with ureolytic activity that can effectively biodeposit calcium carbonate.</title>
        <authorList>
            <person name="Yan W."/>
        </authorList>
    </citation>
    <scope>NUCLEOTIDE SEQUENCE [LARGE SCALE GENOMIC DNA]</scope>
    <source>
        <strain evidence="1 2">LMG 22257</strain>
    </source>
</reference>
<name>A0A1D8JGP4_9BACL</name>
<sequence>MRILLLAAAIFLTIHFIRVDFVEGTIPQQLTEENQVLCEDETHSIPVTSIHGDTIESLFALYPDAEISFIDRLEQFYTLNPHLKLQGIVGGETILIPLSNSEQNNCE</sequence>
<dbReference type="KEGG" id="surl:BI350_10170"/>
<proteinExistence type="predicted"/>
<evidence type="ECO:0000313" key="1">
    <source>
        <dbReference type="EMBL" id="AOV07863.1"/>
    </source>
</evidence>
<evidence type="ECO:0000313" key="2">
    <source>
        <dbReference type="Proteomes" id="UP000185746"/>
    </source>
</evidence>
<dbReference type="EMBL" id="CP017560">
    <property type="protein sequence ID" value="AOV07863.1"/>
    <property type="molecule type" value="Genomic_DNA"/>
</dbReference>
<protein>
    <recommendedName>
        <fullName evidence="3">LysM domain-containing protein</fullName>
    </recommendedName>
</protein>